<evidence type="ECO:0000313" key="1">
    <source>
        <dbReference type="EMBL" id="RDD60123.1"/>
    </source>
</evidence>
<dbReference type="InterPro" id="IPR017642">
    <property type="entry name" value="DNA_S_mod_DndB"/>
</dbReference>
<keyword evidence="2" id="KW-1185">Reference proteome</keyword>
<name>A0A369T461_9PROT</name>
<comment type="caution">
    <text evidence="1">The sequence shown here is derived from an EMBL/GenBank/DDBJ whole genome shotgun (WGS) entry which is preliminary data.</text>
</comment>
<sequence>MIRTTNPSAQIPAVQGQFGNRLATYTTQIAPAALETVLGHDPRSMHWKQLPGDLEHLYSHLQRTTTPKRLESLMKYIRERFIDRHIIAGAFPAVSIAVQNPTQFKEIEEEQGIGVLHFDLSRRNRRVVVDGLARVSAAMQLVEDSENAGLFRQEQREHLQALLNSFTLPCVLYMPHPNGNPLTLEEMQQLFHDFNYRTQPVPPRIAIALDHSDPYISLTNRLGEANVIERHGGMEKKRASLGSKSTAIVVQQNLLRFVRAATEGETLLENKNANAPDNPSLTVDNIDGYEEALRHFLDAFAEGMGPEKFEDRESLHLTAPGWGALGVLYHDLAVKAEVADVPRAARAAAQKVNWHRSAPEWQDIVREKKDSKGNTYLGLAGGGAQTRRHITRTLRDKLGIREKIEQRRPESSGDALEEVLC</sequence>
<dbReference type="RefSeq" id="WP_114583936.1">
    <property type="nucleotide sequence ID" value="NZ_QPMH01000047.1"/>
</dbReference>
<organism evidence="1 2">
    <name type="scientific">Ferruginivarius sediminum</name>
    <dbReference type="NCBI Taxonomy" id="2661937"/>
    <lineage>
        <taxon>Bacteria</taxon>
        <taxon>Pseudomonadati</taxon>
        <taxon>Pseudomonadota</taxon>
        <taxon>Alphaproteobacteria</taxon>
        <taxon>Rhodospirillales</taxon>
        <taxon>Rhodospirillaceae</taxon>
        <taxon>Ferruginivarius</taxon>
    </lineage>
</organism>
<reference evidence="1 2" key="1">
    <citation type="submission" date="2018-07" db="EMBL/GenBank/DDBJ databases">
        <title>Venubactetium sediminum gen. nov., sp. nov., isolated from a marine solar saltern.</title>
        <authorList>
            <person name="Wang S."/>
        </authorList>
    </citation>
    <scope>NUCLEOTIDE SEQUENCE [LARGE SCALE GENOMIC DNA]</scope>
    <source>
        <strain evidence="1 2">WD2A32</strain>
    </source>
</reference>
<dbReference type="Proteomes" id="UP000253941">
    <property type="component" value="Unassembled WGS sequence"/>
</dbReference>
<dbReference type="EMBL" id="QPMH01000047">
    <property type="protein sequence ID" value="RDD60123.1"/>
    <property type="molecule type" value="Genomic_DNA"/>
</dbReference>
<protein>
    <submittedName>
        <fullName evidence="1">Uncharacterized protein</fullName>
    </submittedName>
</protein>
<accession>A0A369T461</accession>
<dbReference type="Pfam" id="PF14072">
    <property type="entry name" value="DndB"/>
    <property type="match status" value="1"/>
</dbReference>
<gene>
    <name evidence="1" type="ORF">DRB17_19730</name>
</gene>
<proteinExistence type="predicted"/>
<dbReference type="AlphaFoldDB" id="A0A369T461"/>
<evidence type="ECO:0000313" key="2">
    <source>
        <dbReference type="Proteomes" id="UP000253941"/>
    </source>
</evidence>